<proteinExistence type="predicted"/>
<dbReference type="EMBL" id="JAAIUW010000009">
    <property type="protein sequence ID" value="KAF7815034.1"/>
    <property type="molecule type" value="Genomic_DNA"/>
</dbReference>
<organism evidence="2 3">
    <name type="scientific">Senna tora</name>
    <dbReference type="NCBI Taxonomy" id="362788"/>
    <lineage>
        <taxon>Eukaryota</taxon>
        <taxon>Viridiplantae</taxon>
        <taxon>Streptophyta</taxon>
        <taxon>Embryophyta</taxon>
        <taxon>Tracheophyta</taxon>
        <taxon>Spermatophyta</taxon>
        <taxon>Magnoliopsida</taxon>
        <taxon>eudicotyledons</taxon>
        <taxon>Gunneridae</taxon>
        <taxon>Pentapetalae</taxon>
        <taxon>rosids</taxon>
        <taxon>fabids</taxon>
        <taxon>Fabales</taxon>
        <taxon>Fabaceae</taxon>
        <taxon>Caesalpinioideae</taxon>
        <taxon>Cassia clade</taxon>
        <taxon>Senna</taxon>
    </lineage>
</organism>
<feature type="compositionally biased region" description="Basic and acidic residues" evidence="1">
    <location>
        <begin position="174"/>
        <end position="204"/>
    </location>
</feature>
<accession>A0A834T3D6</accession>
<evidence type="ECO:0000256" key="1">
    <source>
        <dbReference type="SAM" id="MobiDB-lite"/>
    </source>
</evidence>
<protein>
    <submittedName>
        <fullName evidence="2">Cysteine desulfurase mitochondrial-like</fullName>
    </submittedName>
</protein>
<evidence type="ECO:0000313" key="2">
    <source>
        <dbReference type="EMBL" id="KAF7815034.1"/>
    </source>
</evidence>
<dbReference type="AlphaFoldDB" id="A0A834T3D6"/>
<dbReference type="OrthoDB" id="1433777at2759"/>
<evidence type="ECO:0000313" key="3">
    <source>
        <dbReference type="Proteomes" id="UP000634136"/>
    </source>
</evidence>
<reference evidence="2" key="1">
    <citation type="submission" date="2020-09" db="EMBL/GenBank/DDBJ databases">
        <title>Genome-Enabled Discovery of Anthraquinone Biosynthesis in Senna tora.</title>
        <authorList>
            <person name="Kang S.-H."/>
            <person name="Pandey R.P."/>
            <person name="Lee C.-M."/>
            <person name="Sim J.-S."/>
            <person name="Jeong J.-T."/>
            <person name="Choi B.-S."/>
            <person name="Jung M."/>
            <person name="Ginzburg D."/>
            <person name="Zhao K."/>
            <person name="Won S.Y."/>
            <person name="Oh T.-J."/>
            <person name="Yu Y."/>
            <person name="Kim N.-H."/>
            <person name="Lee O.R."/>
            <person name="Lee T.-H."/>
            <person name="Bashyal P."/>
            <person name="Kim T.-S."/>
            <person name="Lee W.-H."/>
            <person name="Kawkins C."/>
            <person name="Kim C.-K."/>
            <person name="Kim J.S."/>
            <person name="Ahn B.O."/>
            <person name="Rhee S.Y."/>
            <person name="Sohng J.K."/>
        </authorList>
    </citation>
    <scope>NUCLEOTIDE SEQUENCE</scope>
    <source>
        <tissue evidence="2">Leaf</tissue>
    </source>
</reference>
<dbReference type="Proteomes" id="UP000634136">
    <property type="component" value="Unassembled WGS sequence"/>
</dbReference>
<feature type="region of interest" description="Disordered" evidence="1">
    <location>
        <begin position="168"/>
        <end position="204"/>
    </location>
</feature>
<gene>
    <name evidence="2" type="ORF">G2W53_029003</name>
</gene>
<keyword evidence="3" id="KW-1185">Reference proteome</keyword>
<sequence>MDGSEEVFERVQFWMQLWGTLMHCRIEKVVRKMCSLMGEVLDVWLYEDPSSGSFFMMGLISFDIKKPIRKGANLGNKNDRVFWIDFQKQKKMVESSYIPKDLGSWVRVINGGRKVAWPGEGKATQRGVVKDEERWVGMVRKNDTDALLEKLANMTVSDDALIKPKGVGTMQGCEGKKELNGERDERGGDDVKDGGVHGRGSRGE</sequence>
<comment type="caution">
    <text evidence="2">The sequence shown here is derived from an EMBL/GenBank/DDBJ whole genome shotgun (WGS) entry which is preliminary data.</text>
</comment>
<name>A0A834T3D6_9FABA</name>